<comment type="caution">
    <text evidence="1">The sequence shown here is derived from an EMBL/GenBank/DDBJ whole genome shotgun (WGS) entry which is preliminary data.</text>
</comment>
<dbReference type="AlphaFoldDB" id="A0A0F8WDH0"/>
<accession>A0A0F8WDH0</accession>
<proteinExistence type="predicted"/>
<reference evidence="1" key="1">
    <citation type="journal article" date="2015" name="Nature">
        <title>Complex archaea that bridge the gap between prokaryotes and eukaryotes.</title>
        <authorList>
            <person name="Spang A."/>
            <person name="Saw J.H."/>
            <person name="Jorgensen S.L."/>
            <person name="Zaremba-Niedzwiedzka K."/>
            <person name="Martijn J."/>
            <person name="Lind A.E."/>
            <person name="van Eijk R."/>
            <person name="Schleper C."/>
            <person name="Guy L."/>
            <person name="Ettema T.J."/>
        </authorList>
    </citation>
    <scope>NUCLEOTIDE SEQUENCE</scope>
</reference>
<protein>
    <submittedName>
        <fullName evidence="1">Uncharacterized protein</fullName>
    </submittedName>
</protein>
<gene>
    <name evidence="1" type="ORF">LCGC14_3083350</name>
</gene>
<name>A0A0F8WDH0_9ZZZZ</name>
<evidence type="ECO:0000313" key="1">
    <source>
        <dbReference type="EMBL" id="KKK54573.1"/>
    </source>
</evidence>
<dbReference type="EMBL" id="LAZR01065929">
    <property type="protein sequence ID" value="KKK54573.1"/>
    <property type="molecule type" value="Genomic_DNA"/>
</dbReference>
<organism evidence="1">
    <name type="scientific">marine sediment metagenome</name>
    <dbReference type="NCBI Taxonomy" id="412755"/>
    <lineage>
        <taxon>unclassified sequences</taxon>
        <taxon>metagenomes</taxon>
        <taxon>ecological metagenomes</taxon>
    </lineage>
</organism>
<sequence>MKYKPSYGYYGTAQARITTGNRLLAWLQKMWLLANGFKAVDKFAEEDRTGCSHCKAEERQEGE</sequence>